<evidence type="ECO:0000313" key="4">
    <source>
        <dbReference type="Proteomes" id="UP000218811"/>
    </source>
</evidence>
<feature type="compositionally biased region" description="Basic residues" evidence="1">
    <location>
        <begin position="793"/>
        <end position="807"/>
    </location>
</feature>
<gene>
    <name evidence="3" type="ORF">WOLCODRAFT_167158</name>
</gene>
<feature type="transmembrane region" description="Helical" evidence="2">
    <location>
        <begin position="188"/>
        <end position="209"/>
    </location>
</feature>
<evidence type="ECO:0000313" key="3">
    <source>
        <dbReference type="EMBL" id="PCH36870.1"/>
    </source>
</evidence>
<feature type="transmembrane region" description="Helical" evidence="2">
    <location>
        <begin position="230"/>
        <end position="254"/>
    </location>
</feature>
<dbReference type="STRING" id="742152.A0A2H3J3P5"/>
<keyword evidence="2" id="KW-1133">Transmembrane helix</keyword>
<feature type="compositionally biased region" description="Basic and acidic residues" evidence="1">
    <location>
        <begin position="638"/>
        <end position="652"/>
    </location>
</feature>
<dbReference type="OMA" id="IGNPRNS"/>
<sequence length="807" mass="87112">MFASTLSVSPFGLQTSPLTSAFTARCAQLTLRLIPATYGQLASQSKGNPFTIRGSKVNRQRIAKHVLLAAEGFAYFALALLDALVHLIPAVGMSINVFKPLDILEGAASWLPLLLYTGFLYLFTATTFIPTMPDWTQNAAKFSLLFFIPAIVASNELGSFVSISYRILNGVLSVGFTNQSIHNGFDDLTLALLTAYQLLVVLIAVYRLGKAFSYRREIQAMPEGAEVKAHLFHGLGWIVAGLVVSAVETMIGFAGGGFALALTRRILLFLGRAGLIIGVINGVDTVEDFQILKLEANQQRRRSKMLTMIGNPRNSTFRKVDGHEFNPDADITGIRPHRASTIASDAMAELRSVSIRYFGGGTRTPRSSLRATENATSSFVRVTENSSSVRATENATSSFVRVTEGGSSVRATENASSAPSMPTATVTSTDAASGQDAGRRDVRTRPPTPPLLYSVGRNPPILPRPQRVTVHFLPGRAPFLELRRFSDLIDQPSLNTLAQLNPTIDPQAARSRSLPVTRLQGWMPSSVSSRSTPHISAFSTTSADEIRSAVAPAPSSPHVSEISVPSSALIIPVVRADRAYARRTYGGFTTRLTQELRQESSSDSFEGLQAITAQFPGTPRISSWTAQTEKLPLPSRSSSDDGKSELTVKDEQASAQRTVAEQRSTVGMSSDDNADVSGNESSDNSQAAASFPTPTSMTMPVSPKRSSRGGKARLSGIRVGKQRVQPETESTVPLLGDLPDPDVITAEGSRAPRIKSIGEVPRRQTPIVTSGERTRDSVVPEVEINEPDSSRPSSRRTSRKLRKRSIS</sequence>
<keyword evidence="2" id="KW-0472">Membrane</keyword>
<feature type="transmembrane region" description="Helical" evidence="2">
    <location>
        <begin position="108"/>
        <end position="130"/>
    </location>
</feature>
<feature type="region of interest" description="Disordered" evidence="1">
    <location>
        <begin position="619"/>
        <end position="807"/>
    </location>
</feature>
<dbReference type="Proteomes" id="UP000218811">
    <property type="component" value="Unassembled WGS sequence"/>
</dbReference>
<dbReference type="EMBL" id="KB467898">
    <property type="protein sequence ID" value="PCH36870.1"/>
    <property type="molecule type" value="Genomic_DNA"/>
</dbReference>
<name>A0A2H3J3P5_WOLCO</name>
<proteinExistence type="predicted"/>
<evidence type="ECO:0000256" key="1">
    <source>
        <dbReference type="SAM" id="MobiDB-lite"/>
    </source>
</evidence>
<feature type="compositionally biased region" description="Low complexity" evidence="1">
    <location>
        <begin position="692"/>
        <end position="703"/>
    </location>
</feature>
<accession>A0A2H3J3P5</accession>
<feature type="compositionally biased region" description="Polar residues" evidence="1">
    <location>
        <begin position="404"/>
        <end position="432"/>
    </location>
</feature>
<keyword evidence="4" id="KW-1185">Reference proteome</keyword>
<reference evidence="3 4" key="1">
    <citation type="journal article" date="2012" name="Science">
        <title>The Paleozoic origin of enzymatic lignin decomposition reconstructed from 31 fungal genomes.</title>
        <authorList>
            <person name="Floudas D."/>
            <person name="Binder M."/>
            <person name="Riley R."/>
            <person name="Barry K."/>
            <person name="Blanchette R.A."/>
            <person name="Henrissat B."/>
            <person name="Martinez A.T."/>
            <person name="Otillar R."/>
            <person name="Spatafora J.W."/>
            <person name="Yadav J.S."/>
            <person name="Aerts A."/>
            <person name="Benoit I."/>
            <person name="Boyd A."/>
            <person name="Carlson A."/>
            <person name="Copeland A."/>
            <person name="Coutinho P.M."/>
            <person name="de Vries R.P."/>
            <person name="Ferreira P."/>
            <person name="Findley K."/>
            <person name="Foster B."/>
            <person name="Gaskell J."/>
            <person name="Glotzer D."/>
            <person name="Gorecki P."/>
            <person name="Heitman J."/>
            <person name="Hesse C."/>
            <person name="Hori C."/>
            <person name="Igarashi K."/>
            <person name="Jurgens J.A."/>
            <person name="Kallen N."/>
            <person name="Kersten P."/>
            <person name="Kohler A."/>
            <person name="Kuees U."/>
            <person name="Kumar T.K.A."/>
            <person name="Kuo A."/>
            <person name="LaButti K."/>
            <person name="Larrondo L.F."/>
            <person name="Lindquist E."/>
            <person name="Ling A."/>
            <person name="Lombard V."/>
            <person name="Lucas S."/>
            <person name="Lundell T."/>
            <person name="Martin R."/>
            <person name="McLaughlin D.J."/>
            <person name="Morgenstern I."/>
            <person name="Morin E."/>
            <person name="Murat C."/>
            <person name="Nagy L.G."/>
            <person name="Nolan M."/>
            <person name="Ohm R.A."/>
            <person name="Patyshakuliyeva A."/>
            <person name="Rokas A."/>
            <person name="Ruiz-Duenas F.J."/>
            <person name="Sabat G."/>
            <person name="Salamov A."/>
            <person name="Samejima M."/>
            <person name="Schmutz J."/>
            <person name="Slot J.C."/>
            <person name="St John F."/>
            <person name="Stenlid J."/>
            <person name="Sun H."/>
            <person name="Sun S."/>
            <person name="Syed K."/>
            <person name="Tsang A."/>
            <person name="Wiebenga A."/>
            <person name="Young D."/>
            <person name="Pisabarro A."/>
            <person name="Eastwood D.C."/>
            <person name="Martin F."/>
            <person name="Cullen D."/>
            <person name="Grigoriev I.V."/>
            <person name="Hibbett D.S."/>
        </authorList>
    </citation>
    <scope>NUCLEOTIDE SEQUENCE [LARGE SCALE GENOMIC DNA]</scope>
    <source>
        <strain evidence="3 4">MD-104</strain>
    </source>
</reference>
<feature type="transmembrane region" description="Helical" evidence="2">
    <location>
        <begin position="142"/>
        <end position="168"/>
    </location>
</feature>
<feature type="region of interest" description="Disordered" evidence="1">
    <location>
        <begin position="404"/>
        <end position="459"/>
    </location>
</feature>
<feature type="compositionally biased region" description="Polar residues" evidence="1">
    <location>
        <begin position="653"/>
        <end position="688"/>
    </location>
</feature>
<feature type="transmembrane region" description="Helical" evidence="2">
    <location>
        <begin position="66"/>
        <end position="88"/>
    </location>
</feature>
<dbReference type="AlphaFoldDB" id="A0A2H3J3P5"/>
<dbReference type="OrthoDB" id="3219582at2759"/>
<keyword evidence="2" id="KW-0812">Transmembrane</keyword>
<evidence type="ECO:0000256" key="2">
    <source>
        <dbReference type="SAM" id="Phobius"/>
    </source>
</evidence>
<protein>
    <submittedName>
        <fullName evidence="3">Uncharacterized protein</fullName>
    </submittedName>
</protein>
<organism evidence="3 4">
    <name type="scientific">Wolfiporia cocos (strain MD-104)</name>
    <name type="common">Brown rot fungus</name>
    <dbReference type="NCBI Taxonomy" id="742152"/>
    <lineage>
        <taxon>Eukaryota</taxon>
        <taxon>Fungi</taxon>
        <taxon>Dikarya</taxon>
        <taxon>Basidiomycota</taxon>
        <taxon>Agaricomycotina</taxon>
        <taxon>Agaricomycetes</taxon>
        <taxon>Polyporales</taxon>
        <taxon>Phaeolaceae</taxon>
        <taxon>Wolfiporia</taxon>
    </lineage>
</organism>